<name>A0ABQ0GL46_9PEZI</name>
<dbReference type="Gene3D" id="3.30.465.10">
    <property type="match status" value="1"/>
</dbReference>
<organism evidence="6 7">
    <name type="scientific">Madurella fahalii</name>
    <dbReference type="NCBI Taxonomy" id="1157608"/>
    <lineage>
        <taxon>Eukaryota</taxon>
        <taxon>Fungi</taxon>
        <taxon>Dikarya</taxon>
        <taxon>Ascomycota</taxon>
        <taxon>Pezizomycotina</taxon>
        <taxon>Sordariomycetes</taxon>
        <taxon>Sordariomycetidae</taxon>
        <taxon>Sordariales</taxon>
        <taxon>Sordariales incertae sedis</taxon>
        <taxon>Madurella</taxon>
    </lineage>
</organism>
<evidence type="ECO:0000256" key="1">
    <source>
        <dbReference type="ARBA" id="ARBA00005466"/>
    </source>
</evidence>
<comment type="caution">
    <text evidence="6">The sequence shown here is derived from an EMBL/GenBank/DDBJ whole genome shotgun (WGS) entry which is preliminary data.</text>
</comment>
<evidence type="ECO:0000259" key="5">
    <source>
        <dbReference type="PROSITE" id="PS51387"/>
    </source>
</evidence>
<dbReference type="RefSeq" id="XP_070920205.1">
    <property type="nucleotide sequence ID" value="XM_071064104.1"/>
</dbReference>
<sequence length="506" mass="54370">MYPVSVFRISFESGPGLLNGSQCRSLVIAGLAEKVFFPTETKYQRRLDSYWSVSAALSPWCMVLPSTAEDVSTIIKTLVSGNCTFGVRGGGHSSFALSSSVEHGVTIDFGNMNGTAYNPEIEIASIQPGSRWQDVYETLAPHGVTVTGGRAGSVGVGGFLTGGGNSFHSASHGMACDTVVNFEVVIADGSIINANARENSDLWVALKGGSANLGLVTRFDLRTIKFPNPAQPDIWGSFLSFDPATGDGVIDAMVTFTENAHIDQNTTSIMYFGHIPVAGGMVVHVGLENTAGTVDPPAISVYRNAGRIISSHGAVVPMAELTRSENPAQLAGFRNIWFTLSFQNDARVMKYAAEQHRVAVNKLSETLSPSSNFSTMCAFQPLNKVIAEHGIRNGGNVMGLDYWMRSGNGILFLAELSVNGVENEKKAYPIMRDWTDAVDAYAKELGVDWGWKYLNYAGREQDPLSTVGPDALGKLRAASAKYDPRGVFQNLRGSGFKIPQTARESP</sequence>
<evidence type="ECO:0000256" key="2">
    <source>
        <dbReference type="ARBA" id="ARBA00022630"/>
    </source>
</evidence>
<keyword evidence="3" id="KW-0274">FAD</keyword>
<evidence type="ECO:0000313" key="7">
    <source>
        <dbReference type="Proteomes" id="UP001628179"/>
    </source>
</evidence>
<reference evidence="6 7" key="1">
    <citation type="submission" date="2024-09" db="EMBL/GenBank/DDBJ databases">
        <title>Itraconazole resistance in Madurella fahalii resulting from another homologue of gene encoding cytochrome P450 14-alpha sterol demethylase (CYP51).</title>
        <authorList>
            <person name="Yoshioka I."/>
            <person name="Fahal A.H."/>
            <person name="Kaneko S."/>
            <person name="Yaguchi T."/>
        </authorList>
    </citation>
    <scope>NUCLEOTIDE SEQUENCE [LARGE SCALE GENOMIC DNA]</scope>
    <source>
        <strain evidence="6 7">IFM 68171</strain>
    </source>
</reference>
<keyword evidence="7" id="KW-1185">Reference proteome</keyword>
<evidence type="ECO:0000256" key="4">
    <source>
        <dbReference type="ARBA" id="ARBA00023002"/>
    </source>
</evidence>
<dbReference type="Pfam" id="PF01565">
    <property type="entry name" value="FAD_binding_4"/>
    <property type="match status" value="1"/>
</dbReference>
<dbReference type="InterPro" id="IPR036318">
    <property type="entry name" value="FAD-bd_PCMH-like_sf"/>
</dbReference>
<dbReference type="Proteomes" id="UP001628179">
    <property type="component" value="Unassembled WGS sequence"/>
</dbReference>
<comment type="similarity">
    <text evidence="1">Belongs to the oxygen-dependent FAD-linked oxidoreductase family.</text>
</comment>
<feature type="domain" description="FAD-binding PCMH-type" evidence="5">
    <location>
        <begin position="55"/>
        <end position="226"/>
    </location>
</feature>
<dbReference type="GeneID" id="98179427"/>
<dbReference type="PROSITE" id="PS51387">
    <property type="entry name" value="FAD_PCMH"/>
    <property type="match status" value="1"/>
</dbReference>
<evidence type="ECO:0000313" key="6">
    <source>
        <dbReference type="EMBL" id="GAB1318474.1"/>
    </source>
</evidence>
<dbReference type="PANTHER" id="PTHR42973:SF53">
    <property type="entry name" value="FAD-BINDING PCMH-TYPE DOMAIN-CONTAINING PROTEIN-RELATED"/>
    <property type="match status" value="1"/>
</dbReference>
<dbReference type="InterPro" id="IPR050416">
    <property type="entry name" value="FAD-linked_Oxidoreductase"/>
</dbReference>
<gene>
    <name evidence="6" type="ORF">MFIFM68171_08684</name>
</gene>
<dbReference type="InterPro" id="IPR016166">
    <property type="entry name" value="FAD-bd_PCMH"/>
</dbReference>
<dbReference type="PANTHER" id="PTHR42973">
    <property type="entry name" value="BINDING OXIDOREDUCTASE, PUTATIVE (AFU_ORTHOLOGUE AFUA_1G17690)-RELATED"/>
    <property type="match status" value="1"/>
</dbReference>
<dbReference type="InterPro" id="IPR016169">
    <property type="entry name" value="FAD-bd_PCMH_sub2"/>
</dbReference>
<evidence type="ECO:0000256" key="3">
    <source>
        <dbReference type="ARBA" id="ARBA00022827"/>
    </source>
</evidence>
<keyword evidence="4" id="KW-0560">Oxidoreductase</keyword>
<accession>A0ABQ0GL46</accession>
<dbReference type="InterPro" id="IPR006094">
    <property type="entry name" value="Oxid_FAD_bind_N"/>
</dbReference>
<keyword evidence="2" id="KW-0285">Flavoprotein</keyword>
<dbReference type="EMBL" id="BAAFSV010000005">
    <property type="protein sequence ID" value="GAB1318474.1"/>
    <property type="molecule type" value="Genomic_DNA"/>
</dbReference>
<proteinExistence type="inferred from homology"/>
<dbReference type="SUPFAM" id="SSF56176">
    <property type="entry name" value="FAD-binding/transporter-associated domain-like"/>
    <property type="match status" value="1"/>
</dbReference>
<protein>
    <submittedName>
        <fullName evidence="6">Nicotine oxidase</fullName>
    </submittedName>
</protein>